<organism evidence="3">
    <name type="scientific">marine metagenome</name>
    <dbReference type="NCBI Taxonomy" id="408172"/>
    <lineage>
        <taxon>unclassified sequences</taxon>
        <taxon>metagenomes</taxon>
        <taxon>ecological metagenomes</taxon>
    </lineage>
</organism>
<feature type="region of interest" description="Disordered" evidence="1">
    <location>
        <begin position="34"/>
        <end position="100"/>
    </location>
</feature>
<evidence type="ECO:0000256" key="1">
    <source>
        <dbReference type="SAM" id="MobiDB-lite"/>
    </source>
</evidence>
<gene>
    <name evidence="3" type="ORF">METZ01_LOCUS413448</name>
</gene>
<feature type="compositionally biased region" description="Basic residues" evidence="1">
    <location>
        <begin position="76"/>
        <end position="89"/>
    </location>
</feature>
<keyword evidence="2" id="KW-1133">Transmembrane helix</keyword>
<sequence length="100" mass="10247">MEKMVEPDRTIMIVSIVGLVIIWGSVAYHKFLQGSSGGGSAETGPGVQAVADTGDSGTSASGGRHGEGQQAGGQGKKGRKSAGKKRLRRLTTPAMVDYGD</sequence>
<feature type="transmembrane region" description="Helical" evidence="2">
    <location>
        <begin position="12"/>
        <end position="31"/>
    </location>
</feature>
<dbReference type="AlphaFoldDB" id="A0A382WPW8"/>
<feature type="compositionally biased region" description="Low complexity" evidence="1">
    <location>
        <begin position="51"/>
        <end position="62"/>
    </location>
</feature>
<accession>A0A382WPW8</accession>
<keyword evidence="2" id="KW-0812">Transmembrane</keyword>
<evidence type="ECO:0000313" key="3">
    <source>
        <dbReference type="EMBL" id="SVD60594.1"/>
    </source>
</evidence>
<proteinExistence type="predicted"/>
<reference evidence="3" key="1">
    <citation type="submission" date="2018-05" db="EMBL/GenBank/DDBJ databases">
        <authorList>
            <person name="Lanie J.A."/>
            <person name="Ng W.-L."/>
            <person name="Kazmierczak K.M."/>
            <person name="Andrzejewski T.M."/>
            <person name="Davidsen T.M."/>
            <person name="Wayne K.J."/>
            <person name="Tettelin H."/>
            <person name="Glass J.I."/>
            <person name="Rusch D."/>
            <person name="Podicherti R."/>
            <person name="Tsui H.-C.T."/>
            <person name="Winkler M.E."/>
        </authorList>
    </citation>
    <scope>NUCLEOTIDE SEQUENCE</scope>
</reference>
<keyword evidence="2" id="KW-0472">Membrane</keyword>
<name>A0A382WPW8_9ZZZZ</name>
<evidence type="ECO:0000256" key="2">
    <source>
        <dbReference type="SAM" id="Phobius"/>
    </source>
</evidence>
<dbReference type="EMBL" id="UINC01161418">
    <property type="protein sequence ID" value="SVD60594.1"/>
    <property type="molecule type" value="Genomic_DNA"/>
</dbReference>
<protein>
    <submittedName>
        <fullName evidence="3">Uncharacterized protein</fullName>
    </submittedName>
</protein>